<name>A0A246HRG4_STEMA</name>
<dbReference type="InterPro" id="IPR029062">
    <property type="entry name" value="Class_I_gatase-like"/>
</dbReference>
<keyword evidence="1" id="KW-0732">Signal</keyword>
<dbReference type="Gene3D" id="3.40.50.880">
    <property type="match status" value="1"/>
</dbReference>
<protein>
    <submittedName>
        <fullName evidence="3">Crp/Fnr family transcriptional regulator</fullName>
    </submittedName>
</protein>
<evidence type="ECO:0000313" key="4">
    <source>
        <dbReference type="Proteomes" id="UP000198157"/>
    </source>
</evidence>
<comment type="caution">
    <text evidence="3">The sequence shown here is derived from an EMBL/GenBank/DDBJ whole genome shotgun (WGS) entry which is preliminary data.</text>
</comment>
<dbReference type="SUPFAM" id="SSF52317">
    <property type="entry name" value="Class I glutamine amidotransferase-like"/>
    <property type="match status" value="1"/>
</dbReference>
<feature type="chain" id="PRO_5011992560" evidence="1">
    <location>
        <begin position="22"/>
        <end position="243"/>
    </location>
</feature>
<accession>A0A246HRG4</accession>
<proteinExistence type="predicted"/>
<dbReference type="Pfam" id="PF06283">
    <property type="entry name" value="ThuA"/>
    <property type="match status" value="1"/>
</dbReference>
<feature type="signal peptide" evidence="1">
    <location>
        <begin position="1"/>
        <end position="21"/>
    </location>
</feature>
<dbReference type="InterPro" id="IPR029010">
    <property type="entry name" value="ThuA-like"/>
</dbReference>
<feature type="domain" description="ThuA-like" evidence="2">
    <location>
        <begin position="28"/>
        <end position="236"/>
    </location>
</feature>
<dbReference type="Proteomes" id="UP000198157">
    <property type="component" value="Unassembled WGS sequence"/>
</dbReference>
<gene>
    <name evidence="3" type="ORF">CEE60_01730</name>
</gene>
<evidence type="ECO:0000313" key="3">
    <source>
        <dbReference type="EMBL" id="OWQ56815.1"/>
    </source>
</evidence>
<evidence type="ECO:0000259" key="2">
    <source>
        <dbReference type="Pfam" id="PF06283"/>
    </source>
</evidence>
<dbReference type="OrthoDB" id="338827at2"/>
<dbReference type="EMBL" id="NIVS01000004">
    <property type="protein sequence ID" value="OWQ56815.1"/>
    <property type="molecule type" value="Genomic_DNA"/>
</dbReference>
<reference evidence="3 4" key="1">
    <citation type="submission" date="2017-06" db="EMBL/GenBank/DDBJ databases">
        <authorList>
            <person name="Kim H.J."/>
            <person name="Triplett B.A."/>
        </authorList>
    </citation>
    <scope>NUCLEOTIDE SEQUENCE [LARGE SCALE GENOMIC DNA]</scope>
    <source>
        <strain evidence="3 4">13146</strain>
    </source>
</reference>
<evidence type="ECO:0000256" key="1">
    <source>
        <dbReference type="SAM" id="SignalP"/>
    </source>
</evidence>
<organism evidence="3 4">
    <name type="scientific">Stenotrophomonas maltophilia</name>
    <name type="common">Pseudomonas maltophilia</name>
    <name type="synonym">Xanthomonas maltophilia</name>
    <dbReference type="NCBI Taxonomy" id="40324"/>
    <lineage>
        <taxon>Bacteria</taxon>
        <taxon>Pseudomonadati</taxon>
        <taxon>Pseudomonadota</taxon>
        <taxon>Gammaproteobacteria</taxon>
        <taxon>Lysobacterales</taxon>
        <taxon>Lysobacteraceae</taxon>
        <taxon>Stenotrophomonas</taxon>
        <taxon>Stenotrophomonas maltophilia group</taxon>
    </lineage>
</organism>
<dbReference type="AlphaFoldDB" id="A0A246HRG4"/>
<dbReference type="PANTHER" id="PTHR40469:SF2">
    <property type="entry name" value="GALACTOSE-BINDING DOMAIN-LIKE SUPERFAMILY PROTEIN"/>
    <property type="match status" value="1"/>
</dbReference>
<dbReference type="PANTHER" id="PTHR40469">
    <property type="entry name" value="SECRETED GLYCOSYL HYDROLASE"/>
    <property type="match status" value="1"/>
</dbReference>
<sequence length="243" mass="26661">MRPLLIALLCSLALLPLPGLAAAPGPDRVLIFSRTAKFHHDSIPVAVAALRELSAEAGMTADPSDDPRDFRPDNLARYRAVIFANTTGDVLDATQQAAMEQFIRNGGGFMGVHAAADTEYDWPWYGELVGAWFHKHPEGLQDTRVQPERDGKPSGPAWPIRDELYNYRRNPRGMVQVIATVDEARYDGGTMGADHPIAWCRPFDGGRSWYTGLGHDAAVYANPAVRAQLRRGLRYAAGHAPDC</sequence>